<evidence type="ECO:0000313" key="1">
    <source>
        <dbReference type="EMBL" id="KAJ8365072.1"/>
    </source>
</evidence>
<name>A0A9Q1J1Z5_SYNKA</name>
<gene>
    <name evidence="1" type="ORF">SKAU_G00139030</name>
</gene>
<dbReference type="Proteomes" id="UP001152622">
    <property type="component" value="Chromosome 4"/>
</dbReference>
<reference evidence="1" key="1">
    <citation type="journal article" date="2023" name="Science">
        <title>Genome structures resolve the early diversification of teleost fishes.</title>
        <authorList>
            <person name="Parey E."/>
            <person name="Louis A."/>
            <person name="Montfort J."/>
            <person name="Bouchez O."/>
            <person name="Roques C."/>
            <person name="Iampietro C."/>
            <person name="Lluch J."/>
            <person name="Castinel A."/>
            <person name="Donnadieu C."/>
            <person name="Desvignes T."/>
            <person name="Floi Bucao C."/>
            <person name="Jouanno E."/>
            <person name="Wen M."/>
            <person name="Mejri S."/>
            <person name="Dirks R."/>
            <person name="Jansen H."/>
            <person name="Henkel C."/>
            <person name="Chen W.J."/>
            <person name="Zahm M."/>
            <person name="Cabau C."/>
            <person name="Klopp C."/>
            <person name="Thompson A.W."/>
            <person name="Robinson-Rechavi M."/>
            <person name="Braasch I."/>
            <person name="Lecointre G."/>
            <person name="Bobe J."/>
            <person name="Postlethwait J.H."/>
            <person name="Berthelot C."/>
            <person name="Roest Crollius H."/>
            <person name="Guiguen Y."/>
        </authorList>
    </citation>
    <scope>NUCLEOTIDE SEQUENCE</scope>
    <source>
        <strain evidence="1">WJC10195</strain>
    </source>
</reference>
<sequence length="84" mass="9212">MKDGELLGLDSERQQSFGAEQVLCVPGRGAYRADRGTSAARLRAGLRSFLARHEFALGVKRRFNVTLPSSPAVDESPLPLLWTN</sequence>
<dbReference type="EMBL" id="JAINUF010000004">
    <property type="protein sequence ID" value="KAJ8365072.1"/>
    <property type="molecule type" value="Genomic_DNA"/>
</dbReference>
<protein>
    <submittedName>
        <fullName evidence="1">Uncharacterized protein</fullName>
    </submittedName>
</protein>
<accession>A0A9Q1J1Z5</accession>
<dbReference type="AlphaFoldDB" id="A0A9Q1J1Z5"/>
<keyword evidence="2" id="KW-1185">Reference proteome</keyword>
<organism evidence="1 2">
    <name type="scientific">Synaphobranchus kaupii</name>
    <name type="common">Kaup's arrowtooth eel</name>
    <dbReference type="NCBI Taxonomy" id="118154"/>
    <lineage>
        <taxon>Eukaryota</taxon>
        <taxon>Metazoa</taxon>
        <taxon>Chordata</taxon>
        <taxon>Craniata</taxon>
        <taxon>Vertebrata</taxon>
        <taxon>Euteleostomi</taxon>
        <taxon>Actinopterygii</taxon>
        <taxon>Neopterygii</taxon>
        <taxon>Teleostei</taxon>
        <taxon>Anguilliformes</taxon>
        <taxon>Synaphobranchidae</taxon>
        <taxon>Synaphobranchus</taxon>
    </lineage>
</organism>
<proteinExistence type="predicted"/>
<evidence type="ECO:0000313" key="2">
    <source>
        <dbReference type="Proteomes" id="UP001152622"/>
    </source>
</evidence>
<comment type="caution">
    <text evidence="1">The sequence shown here is derived from an EMBL/GenBank/DDBJ whole genome shotgun (WGS) entry which is preliminary data.</text>
</comment>
<feature type="non-terminal residue" evidence="1">
    <location>
        <position position="84"/>
    </location>
</feature>